<evidence type="ECO:0000313" key="4">
    <source>
        <dbReference type="Proteomes" id="UP000249008"/>
    </source>
</evidence>
<dbReference type="GeneID" id="78455969"/>
<dbReference type="Proteomes" id="UP000249008">
    <property type="component" value="Chromosome 1"/>
</dbReference>
<dbReference type="InterPro" id="IPR038729">
    <property type="entry name" value="Rad50/SbcC_AAA"/>
</dbReference>
<dbReference type="EMBL" id="LS483487">
    <property type="protein sequence ID" value="SQJ02475.1"/>
    <property type="molecule type" value="Genomic_DNA"/>
</dbReference>
<dbReference type="Pfam" id="PF13476">
    <property type="entry name" value="AAA_23"/>
    <property type="match status" value="1"/>
</dbReference>
<reference evidence="3 4" key="1">
    <citation type="submission" date="2018-06" db="EMBL/GenBank/DDBJ databases">
        <authorList>
            <consortium name="Pathogen Informatics"/>
            <person name="Doyle S."/>
        </authorList>
    </citation>
    <scope>NUCLEOTIDE SEQUENCE [LARGE SCALE GENOMIC DNA]</scope>
    <source>
        <strain evidence="3 4">NCTC12112</strain>
    </source>
</reference>
<dbReference type="AlphaFoldDB" id="A0AAX2JBB5"/>
<dbReference type="InterPro" id="IPR027417">
    <property type="entry name" value="P-loop_NTPase"/>
</dbReference>
<dbReference type="KEGG" id="ful:C4N20_14175"/>
<feature type="coiled-coil region" evidence="1">
    <location>
        <begin position="557"/>
        <end position="708"/>
    </location>
</feature>
<dbReference type="GO" id="GO:0016887">
    <property type="term" value="F:ATP hydrolysis activity"/>
    <property type="evidence" value="ECO:0007669"/>
    <property type="project" value="InterPro"/>
</dbReference>
<dbReference type="PANTHER" id="PTHR32114:SF2">
    <property type="entry name" value="ABC TRANSPORTER ABCH.3"/>
    <property type="match status" value="1"/>
</dbReference>
<gene>
    <name evidence="3" type="ORF">NCTC12112_01406</name>
</gene>
<accession>A0AAX2JBB5</accession>
<proteinExistence type="predicted"/>
<keyword evidence="1" id="KW-0175">Coiled coil</keyword>
<sequence length="932" mass="109817">MKINRIHLENYRIHDKLDVEFDSGINLLLGENGKGKSSILEAIGYALFDSELRGGNQREAIKYGKKSAKIEIEFTGIDGEEYIVTRKIPGATSIYKKDNPELQLVGKEERIRELCGIKGDLKGIYDNVIVAKQNEFISSFKEKDNEREKIFNKVFNTDIYKKIYEGYSRDAVNKYEKDIEIEKNSMENISEIMEDPADIKEKLDFEKERAKEYNLSLNLLNEEKNKIKELLNKYNITNLEIEKLTGEINALSENIKNKNEELGKISASIKESEISEKIVKENKEKYEEYQKYSLEINRLKIRKKELEKIKEECLLKEKEINILEKLNSEIDGEIKVFENKKENNESLLLERKNKLFEIEKEIIEKKEKAVEYKSELDKIIPLLVKLEEFERKLEAGENNIRTFEIKLEEKLEEINKEKAKREYLTDENLDKQLSGIEESEKKKKILEDDILKKELLLKENEEAFEMLKTSYCPYLKEQCKNLDGKNIDEYFKDKREKYIEEIESKKNSVKEINENLTNKNEIIEKIIRLDTLSKEITEKEVEFIQEKLKLETGKSKIENEKLKLKNFKLENSIENKEKLSEIKITLKTKIDNLDLEKSEAVKNELEKEIDSLNKSIGMELKNIELQNIEIRKNIESIDEKRKFINDNRIFSDELLSINEKIDKIEKKIDTLENSNNLYLENYKKAMEKSKLEKNLESIKTTIKNSEMRFQEKNILIKLKREEMEKIDLKTLQEKDLKVTFDIEEIREKLGAVNREIENLKMKLDEIKKYEDLLKNKRKYLEKLNMKLELTKIFREKIKSMGKEVSKNMLKEIEILATENFRKITGRGEKIVWSNEDKNKYVVFLDGDRGELKFEQLSGGEQVAVAISIRGAMSELFTESKFSIFDEPTNNLDTERRRSLADSIGEILKNLEQSIIVTHDDTFREMAQKVIEL</sequence>
<feature type="coiled-coil region" evidence="1">
    <location>
        <begin position="495"/>
        <end position="522"/>
    </location>
</feature>
<dbReference type="PANTHER" id="PTHR32114">
    <property type="entry name" value="ABC TRANSPORTER ABCH.3"/>
    <property type="match status" value="1"/>
</dbReference>
<dbReference type="RefSeq" id="WP_005977406.1">
    <property type="nucleotide sequence ID" value="NZ_CABKNW010000002.1"/>
</dbReference>
<dbReference type="SUPFAM" id="SSF52540">
    <property type="entry name" value="P-loop containing nucleoside triphosphate hydrolases"/>
    <property type="match status" value="2"/>
</dbReference>
<organism evidence="3 4">
    <name type="scientific">Fusobacterium ulcerans</name>
    <dbReference type="NCBI Taxonomy" id="861"/>
    <lineage>
        <taxon>Bacteria</taxon>
        <taxon>Fusobacteriati</taxon>
        <taxon>Fusobacteriota</taxon>
        <taxon>Fusobacteriia</taxon>
        <taxon>Fusobacteriales</taxon>
        <taxon>Fusobacteriaceae</taxon>
        <taxon>Fusobacterium</taxon>
    </lineage>
</organism>
<evidence type="ECO:0000259" key="2">
    <source>
        <dbReference type="Pfam" id="PF13476"/>
    </source>
</evidence>
<protein>
    <submittedName>
        <fullName evidence="3">Probable DNA double-strand break repair Rad50 ATPase</fullName>
    </submittedName>
</protein>
<evidence type="ECO:0000313" key="3">
    <source>
        <dbReference type="EMBL" id="SQJ02475.1"/>
    </source>
</evidence>
<feature type="coiled-coil region" evidence="1">
    <location>
        <begin position="172"/>
        <end position="456"/>
    </location>
</feature>
<feature type="domain" description="Rad50/SbcC-type AAA" evidence="2">
    <location>
        <begin position="5"/>
        <end position="256"/>
    </location>
</feature>
<dbReference type="Gene3D" id="3.40.50.300">
    <property type="entry name" value="P-loop containing nucleotide triphosphate hydrolases"/>
    <property type="match status" value="2"/>
</dbReference>
<feature type="coiled-coil region" evidence="1">
    <location>
        <begin position="742"/>
        <end position="786"/>
    </location>
</feature>
<dbReference type="GO" id="GO:0006302">
    <property type="term" value="P:double-strand break repair"/>
    <property type="evidence" value="ECO:0007669"/>
    <property type="project" value="InterPro"/>
</dbReference>
<evidence type="ECO:0000256" key="1">
    <source>
        <dbReference type="SAM" id="Coils"/>
    </source>
</evidence>
<name>A0AAX2JBB5_9FUSO</name>